<reference evidence="11" key="2">
    <citation type="submission" date="2020-02" db="EMBL/GenBank/DDBJ databases">
        <title>Esox lucius (northern pike) genome, fEsoLuc1, primary haplotype.</title>
        <authorList>
            <person name="Myers G."/>
            <person name="Karagic N."/>
            <person name="Meyer A."/>
            <person name="Pippel M."/>
            <person name="Reichard M."/>
            <person name="Winkler S."/>
            <person name="Tracey A."/>
            <person name="Sims Y."/>
            <person name="Howe K."/>
            <person name="Rhie A."/>
            <person name="Formenti G."/>
            <person name="Durbin R."/>
            <person name="Fedrigo O."/>
            <person name="Jarvis E.D."/>
        </authorList>
    </citation>
    <scope>NUCLEOTIDE SEQUENCE [LARGE SCALE GENOMIC DNA]</scope>
</reference>
<dbReference type="Gene3D" id="2.10.50.10">
    <property type="entry name" value="Tumor Necrosis Factor Receptor, subunit A, domain 2"/>
    <property type="match status" value="2"/>
</dbReference>
<dbReference type="GO" id="GO:0009897">
    <property type="term" value="C:external side of plasma membrane"/>
    <property type="evidence" value="ECO:0007669"/>
    <property type="project" value="TreeGrafter"/>
</dbReference>
<keyword evidence="5" id="KW-0325">Glycoprotein</keyword>
<reference evidence="12" key="1">
    <citation type="journal article" date="2014" name="PLoS ONE">
        <title>The genome and linkage map of the northern pike (Esox lucius): conserved synteny revealed between the salmonid sister group and the Neoteleostei.</title>
        <authorList>
            <person name="Rondeau E.B."/>
            <person name="Minkley D.R."/>
            <person name="Leong J.S."/>
            <person name="Messmer A.M."/>
            <person name="Jantzen J.R."/>
            <person name="von Schalburg K.R."/>
            <person name="Lemon C."/>
            <person name="Bird N.H."/>
            <person name="Koop B.F."/>
        </authorList>
    </citation>
    <scope>NUCLEOTIDE SEQUENCE</scope>
</reference>
<dbReference type="RefSeq" id="XP_010889690.2">
    <property type="nucleotide sequence ID" value="XM_010891388.5"/>
</dbReference>
<keyword evidence="3" id="KW-0677">Repeat</keyword>
<feature type="repeat" description="TNFR-Cys" evidence="6">
    <location>
        <begin position="66"/>
        <end position="109"/>
    </location>
</feature>
<name>A0A3P9AFT5_ESOLU</name>
<dbReference type="SUPFAM" id="SSF47986">
    <property type="entry name" value="DEATH domain"/>
    <property type="match status" value="1"/>
</dbReference>
<dbReference type="OMA" id="RDTKCRC"/>
<feature type="chain" id="PRO_5044234243" description="Tumor necrosis factor receptor superfamily member 6" evidence="8">
    <location>
        <begin position="20"/>
        <end position="321"/>
    </location>
</feature>
<feature type="repeat" description="TNFR-Cys" evidence="6">
    <location>
        <begin position="110"/>
        <end position="150"/>
    </location>
</feature>
<dbReference type="AlphaFoldDB" id="A0A3P9AFT5"/>
<dbReference type="GO" id="GO:0045121">
    <property type="term" value="C:membrane raft"/>
    <property type="evidence" value="ECO:0007669"/>
    <property type="project" value="TreeGrafter"/>
</dbReference>
<evidence type="ECO:0000256" key="8">
    <source>
        <dbReference type="SAM" id="SignalP"/>
    </source>
</evidence>
<dbReference type="InterPro" id="IPR000488">
    <property type="entry name" value="Death_dom"/>
</dbReference>
<dbReference type="Proteomes" id="UP000265140">
    <property type="component" value="Chromosome 2"/>
</dbReference>
<proteinExistence type="predicted"/>
<keyword evidence="7" id="KW-0812">Transmembrane</keyword>
<dbReference type="GO" id="GO:0043066">
    <property type="term" value="P:negative regulation of apoptotic process"/>
    <property type="evidence" value="ECO:0007669"/>
    <property type="project" value="TreeGrafter"/>
</dbReference>
<evidence type="ECO:0000256" key="7">
    <source>
        <dbReference type="SAM" id="Phobius"/>
    </source>
</evidence>
<reference evidence="11" key="4">
    <citation type="submission" date="2025-09" db="UniProtKB">
        <authorList>
            <consortium name="Ensembl"/>
        </authorList>
    </citation>
    <scope>IDENTIFICATION</scope>
</reference>
<dbReference type="PROSITE" id="PS50050">
    <property type="entry name" value="TNFR_NGFR_2"/>
    <property type="match status" value="2"/>
</dbReference>
<evidence type="ECO:0000259" key="10">
    <source>
        <dbReference type="PROSITE" id="PS50050"/>
    </source>
</evidence>
<dbReference type="GO" id="GO:0005031">
    <property type="term" value="F:tumor necrosis factor receptor activity"/>
    <property type="evidence" value="ECO:0007669"/>
    <property type="project" value="TreeGrafter"/>
</dbReference>
<dbReference type="OrthoDB" id="9949242at2759"/>
<evidence type="ECO:0000256" key="3">
    <source>
        <dbReference type="ARBA" id="ARBA00022737"/>
    </source>
</evidence>
<dbReference type="Bgee" id="ENSELUG00000020358">
    <property type="expression patterns" value="Expressed in nose and 15 other cell types or tissues"/>
</dbReference>
<evidence type="ECO:0000256" key="2">
    <source>
        <dbReference type="ARBA" id="ARBA00022729"/>
    </source>
</evidence>
<dbReference type="Pfam" id="PF00020">
    <property type="entry name" value="TNFR_c6"/>
    <property type="match status" value="2"/>
</dbReference>
<dbReference type="GO" id="GO:0032872">
    <property type="term" value="P:regulation of stress-activated MAPK cascade"/>
    <property type="evidence" value="ECO:0007669"/>
    <property type="project" value="TreeGrafter"/>
</dbReference>
<evidence type="ECO:0000313" key="12">
    <source>
        <dbReference type="Proteomes" id="UP000265140"/>
    </source>
</evidence>
<keyword evidence="1" id="KW-0053">Apoptosis</keyword>
<dbReference type="PROSITE" id="PS50017">
    <property type="entry name" value="DEATH_DOMAIN"/>
    <property type="match status" value="1"/>
</dbReference>
<dbReference type="PROSITE" id="PS00652">
    <property type="entry name" value="TNFR_NGFR_1"/>
    <property type="match status" value="1"/>
</dbReference>
<protein>
    <recommendedName>
        <fullName evidence="13">Tumor necrosis factor receptor superfamily member 6</fullName>
    </recommendedName>
</protein>
<dbReference type="PANTHER" id="PTHR46874">
    <property type="entry name" value="TUMOR NECROSIS FACTOR RECEPTOR SUPERFAMILY MEMBER 6"/>
    <property type="match status" value="1"/>
</dbReference>
<dbReference type="InParanoid" id="A0A3P9AFT5"/>
<dbReference type="GO" id="GO:0097527">
    <property type="term" value="P:necroptotic signaling pathway"/>
    <property type="evidence" value="ECO:0007669"/>
    <property type="project" value="TreeGrafter"/>
</dbReference>
<keyword evidence="12" id="KW-1185">Reference proteome</keyword>
<dbReference type="Ensembl" id="ENSELUT00000041781.3">
    <property type="protein sequence ID" value="ENSELUP00000040016.2"/>
    <property type="gene ID" value="ENSELUG00000020358.3"/>
</dbReference>
<evidence type="ECO:0000256" key="1">
    <source>
        <dbReference type="ARBA" id="ARBA00022703"/>
    </source>
</evidence>
<dbReference type="GO" id="GO:0097049">
    <property type="term" value="P:motor neuron apoptotic process"/>
    <property type="evidence" value="ECO:0007669"/>
    <property type="project" value="TreeGrafter"/>
</dbReference>
<dbReference type="SUPFAM" id="SSF57586">
    <property type="entry name" value="TNF receptor-like"/>
    <property type="match status" value="2"/>
</dbReference>
<feature type="signal peptide" evidence="8">
    <location>
        <begin position="1"/>
        <end position="19"/>
    </location>
</feature>
<dbReference type="STRING" id="8010.ENSELUP00000040016"/>
<dbReference type="GeneTree" id="ENSGT00950000183126"/>
<dbReference type="GO" id="GO:0031265">
    <property type="term" value="C:CD95 death-inducing signaling complex"/>
    <property type="evidence" value="ECO:0007669"/>
    <property type="project" value="TreeGrafter"/>
</dbReference>
<dbReference type="GO" id="GO:0006924">
    <property type="term" value="P:activation-induced cell death of T cells"/>
    <property type="evidence" value="ECO:0007669"/>
    <property type="project" value="TreeGrafter"/>
</dbReference>
<dbReference type="SMART" id="SM00208">
    <property type="entry name" value="TNFR"/>
    <property type="match status" value="3"/>
</dbReference>
<feature type="domain" description="TNFR-Cys" evidence="10">
    <location>
        <begin position="66"/>
        <end position="109"/>
    </location>
</feature>
<dbReference type="PANTHER" id="PTHR46874:SF1">
    <property type="entry name" value="TUMOR NECROSIS FACTOR RECEPTOR SUPERFAMILY MEMBER 6"/>
    <property type="match status" value="1"/>
</dbReference>
<gene>
    <name evidence="11" type="primary">FAS</name>
</gene>
<dbReference type="Pfam" id="PF00531">
    <property type="entry name" value="Death"/>
    <property type="match status" value="1"/>
</dbReference>
<keyword evidence="2 8" id="KW-0732">Signal</keyword>
<keyword evidence="7" id="KW-1133">Transmembrane helix</keyword>
<feature type="domain" description="TNFR-Cys" evidence="10">
    <location>
        <begin position="110"/>
        <end position="150"/>
    </location>
</feature>
<feature type="transmembrane region" description="Helical" evidence="7">
    <location>
        <begin position="162"/>
        <end position="184"/>
    </location>
</feature>
<sequence length="321" mass="35864">MTKKIVLLLVLYSSSMVCPKPHRAKRQSCEYEIKPQDDGKSCCPCAPGQYQESPCSKNENDTNCQYCVPGKTYNSHANILKSCEPCTSCNPNVNLVEVNKCTIYQNTVCQCQEGFFCVDGRESCSSCHPCNICGDEGIEVPCTATNDTKCSDVKEHGGLGRILLVLIPVVVCILVCIAVFFYLWKKKDCFETSTNPVNPTQRPPEVELQLLPKGLDLQPHIYDIAEKLGWLDMKQVAERSGMSDTNIQSHQINYPNNCQEQCISLLKAWVEREGLRNSSEKLIKILFDMKKKAKAENILEILNRGNGVSGGNIRTETPEIQ</sequence>
<evidence type="ECO:0000313" key="11">
    <source>
        <dbReference type="Ensembl" id="ENSELUP00000040016.2"/>
    </source>
</evidence>
<keyword evidence="7" id="KW-0472">Membrane</keyword>
<organism evidence="11 12">
    <name type="scientific">Esox lucius</name>
    <name type="common">Northern pike</name>
    <dbReference type="NCBI Taxonomy" id="8010"/>
    <lineage>
        <taxon>Eukaryota</taxon>
        <taxon>Metazoa</taxon>
        <taxon>Chordata</taxon>
        <taxon>Craniata</taxon>
        <taxon>Vertebrata</taxon>
        <taxon>Euteleostomi</taxon>
        <taxon>Actinopterygii</taxon>
        <taxon>Neopterygii</taxon>
        <taxon>Teleostei</taxon>
        <taxon>Protacanthopterygii</taxon>
        <taxon>Esociformes</taxon>
        <taxon>Esocidae</taxon>
        <taxon>Esox</taxon>
    </lineage>
</organism>
<feature type="domain" description="Death" evidence="9">
    <location>
        <begin position="232"/>
        <end position="302"/>
    </location>
</feature>
<dbReference type="InterPro" id="IPR001368">
    <property type="entry name" value="TNFR/NGFR_Cys_rich_reg"/>
</dbReference>
<comment type="caution">
    <text evidence="6">Lacks conserved residue(s) required for the propagation of feature annotation.</text>
</comment>
<reference evidence="11" key="3">
    <citation type="submission" date="2025-08" db="UniProtKB">
        <authorList>
            <consortium name="Ensembl"/>
        </authorList>
    </citation>
    <scope>IDENTIFICATION</scope>
</reference>
<evidence type="ECO:0000259" key="9">
    <source>
        <dbReference type="PROSITE" id="PS50017"/>
    </source>
</evidence>
<evidence type="ECO:0008006" key="13">
    <source>
        <dbReference type="Google" id="ProtNLM"/>
    </source>
</evidence>
<dbReference type="GeneID" id="105022722"/>
<dbReference type="GO" id="GO:0097192">
    <property type="term" value="P:extrinsic apoptotic signaling pathway in absence of ligand"/>
    <property type="evidence" value="ECO:0007669"/>
    <property type="project" value="TreeGrafter"/>
</dbReference>
<accession>A0A3P9AFT5</accession>
<evidence type="ECO:0000256" key="5">
    <source>
        <dbReference type="ARBA" id="ARBA00023180"/>
    </source>
</evidence>
<evidence type="ECO:0000256" key="6">
    <source>
        <dbReference type="PROSITE-ProRule" id="PRU00206"/>
    </source>
</evidence>
<dbReference type="InterPro" id="IPR011029">
    <property type="entry name" value="DEATH-like_dom_sf"/>
</dbReference>
<dbReference type="Gene3D" id="1.10.533.10">
    <property type="entry name" value="Death Domain, Fas"/>
    <property type="match status" value="1"/>
</dbReference>
<keyword evidence="4" id="KW-1015">Disulfide bond</keyword>
<evidence type="ECO:0000256" key="4">
    <source>
        <dbReference type="ARBA" id="ARBA00023157"/>
    </source>
</evidence>